<accession>A0A2A3MM74</accession>
<gene>
    <name evidence="2" type="ORF">CNQ84_00630</name>
</gene>
<evidence type="ECO:0000313" key="3">
    <source>
        <dbReference type="Proteomes" id="UP000242313"/>
    </source>
</evidence>
<feature type="region of interest" description="Disordered" evidence="1">
    <location>
        <begin position="46"/>
        <end position="65"/>
    </location>
</feature>
<evidence type="ECO:0000313" key="2">
    <source>
        <dbReference type="EMBL" id="PBK05919.1"/>
    </source>
</evidence>
<dbReference type="EMBL" id="NTMR01000002">
    <property type="protein sequence ID" value="PBK05919.1"/>
    <property type="molecule type" value="Genomic_DNA"/>
</dbReference>
<name>A0A2A3MM74_9PSED</name>
<evidence type="ECO:0000256" key="1">
    <source>
        <dbReference type="SAM" id="MobiDB-lite"/>
    </source>
</evidence>
<comment type="caution">
    <text evidence="2">The sequence shown here is derived from an EMBL/GenBank/DDBJ whole genome shotgun (WGS) entry which is preliminary data.</text>
</comment>
<reference evidence="2 3" key="1">
    <citation type="submission" date="2017-09" db="EMBL/GenBank/DDBJ databases">
        <title>Pseudomonas abyssi sp. nov. isolated from Abyssopelagic Water.</title>
        <authorList>
            <person name="Wei Y."/>
        </authorList>
    </citation>
    <scope>NUCLEOTIDE SEQUENCE [LARGE SCALE GENOMIC DNA]</scope>
    <source>
        <strain evidence="2 3">MT5</strain>
    </source>
</reference>
<dbReference type="Proteomes" id="UP000242313">
    <property type="component" value="Unassembled WGS sequence"/>
</dbReference>
<dbReference type="AlphaFoldDB" id="A0A2A3MM74"/>
<keyword evidence="3" id="KW-1185">Reference proteome</keyword>
<dbReference type="RefSeq" id="WP_096002994.1">
    <property type="nucleotide sequence ID" value="NZ_NTMR01000002.1"/>
</dbReference>
<proteinExistence type="predicted"/>
<sequence length="65" mass="7367">MANRYIVEEHILPGVGSYNGDTHYVPVNEKCWRVVDARTGDRLDGIHETQKEADDRAAELNDRLG</sequence>
<organism evidence="2 3">
    <name type="scientific">Pseudomonas abyssi</name>
    <dbReference type="NCBI Taxonomy" id="170540"/>
    <lineage>
        <taxon>Bacteria</taxon>
        <taxon>Pseudomonadati</taxon>
        <taxon>Pseudomonadota</taxon>
        <taxon>Gammaproteobacteria</taxon>
        <taxon>Pseudomonadales</taxon>
        <taxon>Pseudomonadaceae</taxon>
        <taxon>Pseudomonas</taxon>
    </lineage>
</organism>
<protein>
    <submittedName>
        <fullName evidence="2">Uncharacterized protein</fullName>
    </submittedName>
</protein>